<comment type="subcellular location">
    <subcellularLocation>
        <location evidence="2">Cell inner membrane</location>
    </subcellularLocation>
</comment>
<keyword evidence="4" id="KW-1133">Transmembrane helix</keyword>
<dbReference type="Gene3D" id="3.30.70.270">
    <property type="match status" value="1"/>
</dbReference>
<dbReference type="EMBL" id="RXTL01000019">
    <property type="protein sequence ID" value="RTS46260.1"/>
    <property type="molecule type" value="Genomic_DNA"/>
</dbReference>
<evidence type="ECO:0000256" key="1">
    <source>
        <dbReference type="ARBA" id="ARBA00001946"/>
    </source>
</evidence>
<dbReference type="AlphaFoldDB" id="A0ABD7K2M9"/>
<comment type="cofactor">
    <cofactor evidence="1">
        <name>Mg(2+)</name>
        <dbReference type="ChEBI" id="CHEBI:18420"/>
    </cofactor>
</comment>
<dbReference type="InterPro" id="IPR029787">
    <property type="entry name" value="Nucleotide_cyclase"/>
</dbReference>
<comment type="caution">
    <text evidence="7">The sequence shown here is derived from an EMBL/GenBank/DDBJ whole genome shotgun (WGS) entry which is preliminary data.</text>
</comment>
<evidence type="ECO:0000256" key="5">
    <source>
        <dbReference type="SAM" id="SignalP"/>
    </source>
</evidence>
<dbReference type="GO" id="GO:0005886">
    <property type="term" value="C:plasma membrane"/>
    <property type="evidence" value="ECO:0007669"/>
    <property type="project" value="UniProtKB-SubCell"/>
</dbReference>
<dbReference type="Proteomes" id="UP000276985">
    <property type="component" value="Unassembled WGS sequence"/>
</dbReference>
<dbReference type="Pfam" id="PF07696">
    <property type="entry name" value="7TMR-DISMED2"/>
    <property type="match status" value="1"/>
</dbReference>
<feature type="coiled-coil region" evidence="3">
    <location>
        <begin position="377"/>
        <end position="404"/>
    </location>
</feature>
<evidence type="ECO:0000259" key="6">
    <source>
        <dbReference type="PROSITE" id="PS50887"/>
    </source>
</evidence>
<dbReference type="SMART" id="SM00267">
    <property type="entry name" value="GGDEF"/>
    <property type="match status" value="1"/>
</dbReference>
<feature type="transmembrane region" description="Helical" evidence="4">
    <location>
        <begin position="277"/>
        <end position="296"/>
    </location>
</feature>
<dbReference type="SUPFAM" id="SSF55073">
    <property type="entry name" value="Nucleotide cyclase"/>
    <property type="match status" value="1"/>
</dbReference>
<feature type="transmembrane region" description="Helical" evidence="4">
    <location>
        <begin position="209"/>
        <end position="231"/>
    </location>
</feature>
<organism evidence="7 8">
    <name type="scientific">Pseudomonas aeruginosa</name>
    <dbReference type="NCBI Taxonomy" id="287"/>
    <lineage>
        <taxon>Bacteria</taxon>
        <taxon>Pseudomonadati</taxon>
        <taxon>Pseudomonadota</taxon>
        <taxon>Gammaproteobacteria</taxon>
        <taxon>Pseudomonadales</taxon>
        <taxon>Pseudomonadaceae</taxon>
        <taxon>Pseudomonas</taxon>
    </lineage>
</organism>
<evidence type="ECO:0000256" key="3">
    <source>
        <dbReference type="SAM" id="Coils"/>
    </source>
</evidence>
<feature type="signal peptide" evidence="5">
    <location>
        <begin position="1"/>
        <end position="22"/>
    </location>
</feature>
<proteinExistence type="predicted"/>
<dbReference type="CDD" id="cd01949">
    <property type="entry name" value="GGDEF"/>
    <property type="match status" value="1"/>
</dbReference>
<dbReference type="InterPro" id="IPR043128">
    <property type="entry name" value="Rev_trsase/Diguanyl_cyclase"/>
</dbReference>
<name>A0ABD7K2M9_PSEAI</name>
<dbReference type="RefSeq" id="WP_053806849.1">
    <property type="nucleotide sequence ID" value="NZ_LFXS01000048.1"/>
</dbReference>
<keyword evidence="4" id="KW-0812">Transmembrane</keyword>
<dbReference type="InterPro" id="IPR011622">
    <property type="entry name" value="7TMR_DISM_rcpt_extracell_dom2"/>
</dbReference>
<dbReference type="PROSITE" id="PS50887">
    <property type="entry name" value="GGDEF"/>
    <property type="match status" value="1"/>
</dbReference>
<evidence type="ECO:0000256" key="2">
    <source>
        <dbReference type="ARBA" id="ARBA00004533"/>
    </source>
</evidence>
<evidence type="ECO:0000313" key="7">
    <source>
        <dbReference type="EMBL" id="RTS46260.1"/>
    </source>
</evidence>
<feature type="transmembrane region" description="Helical" evidence="4">
    <location>
        <begin position="332"/>
        <end position="351"/>
    </location>
</feature>
<feature type="domain" description="GGDEF" evidence="6">
    <location>
        <begin position="475"/>
        <end position="608"/>
    </location>
</feature>
<keyword evidence="3" id="KW-0175">Coiled coil</keyword>
<protein>
    <submittedName>
        <fullName evidence="7">GGDEF domain-containing protein</fullName>
    </submittedName>
</protein>
<sequence>MRHPLALIAVLFLLLAGATSGAASGSPGGAWLNGSLALLEDPDGSLQVDDLEQPERAERFVAAQGRTSVGLSRSVWWLRLDLPPREAVPGGWWLEVASSSLLDLRLYLPDGQGGYRERRSGDAVPFAEGRDHAYRHPLFRLPADDGPLRVYLRSHDPGGNAFPLRLWSHDELLEYRSQGNLLFGMAYGLILALLLYNLFLFSSLRDRACFWYVLTGASALLLTLSISGHGFEYFWPEHALPWWLNRLTLLAFWGICVIRFSQNLLQSRQHARRAHHLLNACCLLFLVCLALNAGGWRWQAGGMLAATLLANLPIAIGLALQRWRQGSATARLYLLGFGLVLGSVSLELMRATALVQPTSANATVFPLALTLEALLFSLALASRIQDLKQERAQALEQADQEKNARLALLHSAQRDLAHAVEVRTNELSEANRLLQMREAQLQYAALHDPLTSLGNRRQLLEFAERALEDARRHGDSMALLLIDLDHFKPINDTHGHDAGDFVLQSVAQRLRQCVRADDCVARLGGDEFAVFIGGSNAEQHAREIAERLLRELAKPVEFAKQWLVITPSIGVALFPGDALQFGKLYKAADQALYRVKGAGRAGYAMAADAQRETAPALPWPSALAPDRSS</sequence>
<dbReference type="Gene3D" id="2.60.40.2380">
    <property type="match status" value="1"/>
</dbReference>
<dbReference type="PANTHER" id="PTHR44757:SF2">
    <property type="entry name" value="BIOFILM ARCHITECTURE MAINTENANCE PROTEIN MBAA"/>
    <property type="match status" value="1"/>
</dbReference>
<gene>
    <name evidence="7" type="ORF">DY940_13925</name>
</gene>
<feature type="chain" id="PRO_5044798876" evidence="5">
    <location>
        <begin position="23"/>
        <end position="629"/>
    </location>
</feature>
<dbReference type="Pfam" id="PF07695">
    <property type="entry name" value="7TMR-DISM_7TM"/>
    <property type="match status" value="1"/>
</dbReference>
<feature type="transmembrane region" description="Helical" evidence="4">
    <location>
        <begin position="302"/>
        <end position="320"/>
    </location>
</feature>
<feature type="transmembrane region" description="Helical" evidence="4">
    <location>
        <begin position="181"/>
        <end position="202"/>
    </location>
</feature>
<dbReference type="GO" id="GO:0003824">
    <property type="term" value="F:catalytic activity"/>
    <property type="evidence" value="ECO:0007669"/>
    <property type="project" value="UniProtKB-ARBA"/>
</dbReference>
<dbReference type="NCBIfam" id="TIGR00254">
    <property type="entry name" value="GGDEF"/>
    <property type="match status" value="1"/>
</dbReference>
<dbReference type="InterPro" id="IPR052155">
    <property type="entry name" value="Biofilm_reg_signaling"/>
</dbReference>
<dbReference type="InterPro" id="IPR000160">
    <property type="entry name" value="GGDEF_dom"/>
</dbReference>
<accession>A0ABD7K2M9</accession>
<reference evidence="7 8" key="1">
    <citation type="submission" date="2018-12" db="EMBL/GenBank/DDBJ databases">
        <title>Pseudomonas aeruginosa Diversity Panel.</title>
        <authorList>
            <person name="Snesrud E."/>
            <person name="Mcgann P."/>
        </authorList>
    </citation>
    <scope>NUCLEOTIDE SEQUENCE [LARGE SCALE GENOMIC DNA]</scope>
    <source>
        <strain evidence="7 8">MRSN6241</strain>
    </source>
</reference>
<feature type="transmembrane region" description="Helical" evidence="4">
    <location>
        <begin position="363"/>
        <end position="381"/>
    </location>
</feature>
<keyword evidence="5" id="KW-0732">Signal</keyword>
<dbReference type="PANTHER" id="PTHR44757">
    <property type="entry name" value="DIGUANYLATE CYCLASE DGCP"/>
    <property type="match status" value="1"/>
</dbReference>
<feature type="transmembrane region" description="Helical" evidence="4">
    <location>
        <begin position="243"/>
        <end position="265"/>
    </location>
</feature>
<dbReference type="FunFam" id="3.30.70.270:FF:000001">
    <property type="entry name" value="Diguanylate cyclase domain protein"/>
    <property type="match status" value="1"/>
</dbReference>
<keyword evidence="4" id="KW-0472">Membrane</keyword>
<evidence type="ECO:0000313" key="8">
    <source>
        <dbReference type="Proteomes" id="UP000276985"/>
    </source>
</evidence>
<evidence type="ECO:0000256" key="4">
    <source>
        <dbReference type="SAM" id="Phobius"/>
    </source>
</evidence>
<dbReference type="Pfam" id="PF00990">
    <property type="entry name" value="GGDEF"/>
    <property type="match status" value="1"/>
</dbReference>
<dbReference type="InterPro" id="IPR011623">
    <property type="entry name" value="7TMR_DISM_rcpt_extracell_dom1"/>
</dbReference>